<feature type="chain" id="PRO_5047429683" evidence="1">
    <location>
        <begin position="22"/>
        <end position="108"/>
    </location>
</feature>
<dbReference type="GeneID" id="300082702"/>
<sequence>MRNMIVVAGLVAGLAAGSAQAEWVDVSYTATLPNEAVYCEGQKNLRSFIGYVQDQDERGAMRMISTGDCRMTNGPLKISVFQEEKDDELITFLTPSGKAFYTLKGYVK</sequence>
<keyword evidence="3" id="KW-1185">Reference proteome</keyword>
<proteinExistence type="predicted"/>
<keyword evidence="1" id="KW-0732">Signal</keyword>
<dbReference type="Proteomes" id="UP001054897">
    <property type="component" value="Chromosome"/>
</dbReference>
<dbReference type="RefSeq" id="WP_129481519.1">
    <property type="nucleotide sequence ID" value="NZ_CP099397.1"/>
</dbReference>
<evidence type="ECO:0000256" key="1">
    <source>
        <dbReference type="SAM" id="SignalP"/>
    </source>
</evidence>
<protein>
    <submittedName>
        <fullName evidence="2">Uncharacterized protein</fullName>
    </submittedName>
</protein>
<evidence type="ECO:0000313" key="2">
    <source>
        <dbReference type="EMBL" id="USR38359.1"/>
    </source>
</evidence>
<organism evidence="2 3">
    <name type="scientific">Ectopseudomonas hydrolytica</name>
    <dbReference type="NCBI Taxonomy" id="2493633"/>
    <lineage>
        <taxon>Bacteria</taxon>
        <taxon>Pseudomonadati</taxon>
        <taxon>Pseudomonadota</taxon>
        <taxon>Gammaproteobacteria</taxon>
        <taxon>Pseudomonadales</taxon>
        <taxon>Pseudomonadaceae</taxon>
        <taxon>Ectopseudomonas</taxon>
    </lineage>
</organism>
<evidence type="ECO:0000313" key="3">
    <source>
        <dbReference type="Proteomes" id="UP001054897"/>
    </source>
</evidence>
<dbReference type="EMBL" id="CP099397">
    <property type="protein sequence ID" value="USR38359.1"/>
    <property type="molecule type" value="Genomic_DNA"/>
</dbReference>
<reference evidence="2" key="1">
    <citation type="submission" date="2022-06" db="EMBL/GenBank/DDBJ databases">
        <title>Complete genome of Pseudomonas hydrolytica DSWY01T.</title>
        <authorList>
            <person name="Jung J."/>
            <person name="Jeon C.O."/>
        </authorList>
    </citation>
    <scope>NUCLEOTIDE SEQUENCE</scope>
    <source>
        <strain evidence="2">DSWY01</strain>
    </source>
</reference>
<gene>
    <name evidence="2" type="ORF">L1F06_017005</name>
</gene>
<feature type="signal peptide" evidence="1">
    <location>
        <begin position="1"/>
        <end position="21"/>
    </location>
</feature>
<name>A0ABY5A5P4_9GAMM</name>
<accession>A0ABY5A5P4</accession>